<evidence type="ECO:0000313" key="2">
    <source>
        <dbReference type="Proteomes" id="UP000324222"/>
    </source>
</evidence>
<reference evidence="1 2" key="1">
    <citation type="submission" date="2019-05" db="EMBL/GenBank/DDBJ databases">
        <title>Another draft genome of Portunus trituberculatus and its Hox gene families provides insights of decapod evolution.</title>
        <authorList>
            <person name="Jeong J.-H."/>
            <person name="Song I."/>
            <person name="Kim S."/>
            <person name="Choi T."/>
            <person name="Kim D."/>
            <person name="Ryu S."/>
            <person name="Kim W."/>
        </authorList>
    </citation>
    <scope>NUCLEOTIDE SEQUENCE [LARGE SCALE GENOMIC DNA]</scope>
    <source>
        <tissue evidence="1">Muscle</tissue>
    </source>
</reference>
<evidence type="ECO:0000313" key="1">
    <source>
        <dbReference type="EMBL" id="MPC11163.1"/>
    </source>
</evidence>
<sequence>MFVIEQTAHLCSRAMLNRTARARLGTLESRDPVTCVQIHTFTSESQTATGDTHTHSESIDWLAPWREVNATRQDAFAQ</sequence>
<organism evidence="1 2">
    <name type="scientific">Portunus trituberculatus</name>
    <name type="common">Swimming crab</name>
    <name type="synonym">Neptunus trituberculatus</name>
    <dbReference type="NCBI Taxonomy" id="210409"/>
    <lineage>
        <taxon>Eukaryota</taxon>
        <taxon>Metazoa</taxon>
        <taxon>Ecdysozoa</taxon>
        <taxon>Arthropoda</taxon>
        <taxon>Crustacea</taxon>
        <taxon>Multicrustacea</taxon>
        <taxon>Malacostraca</taxon>
        <taxon>Eumalacostraca</taxon>
        <taxon>Eucarida</taxon>
        <taxon>Decapoda</taxon>
        <taxon>Pleocyemata</taxon>
        <taxon>Brachyura</taxon>
        <taxon>Eubrachyura</taxon>
        <taxon>Portunoidea</taxon>
        <taxon>Portunidae</taxon>
        <taxon>Portuninae</taxon>
        <taxon>Portunus</taxon>
    </lineage>
</organism>
<comment type="caution">
    <text evidence="1">The sequence shown here is derived from an EMBL/GenBank/DDBJ whole genome shotgun (WGS) entry which is preliminary data.</text>
</comment>
<gene>
    <name evidence="1" type="ORF">E2C01_003822</name>
</gene>
<proteinExistence type="predicted"/>
<accession>A0A5B7CUQ3</accession>
<name>A0A5B7CUQ3_PORTR</name>
<dbReference type="AlphaFoldDB" id="A0A5B7CUQ3"/>
<dbReference type="EMBL" id="VSRR010000148">
    <property type="protein sequence ID" value="MPC11163.1"/>
    <property type="molecule type" value="Genomic_DNA"/>
</dbReference>
<keyword evidence="2" id="KW-1185">Reference proteome</keyword>
<protein>
    <submittedName>
        <fullName evidence="1">Uncharacterized protein</fullName>
    </submittedName>
</protein>
<dbReference type="Proteomes" id="UP000324222">
    <property type="component" value="Unassembled WGS sequence"/>
</dbReference>